<feature type="transmembrane region" description="Helical" evidence="11">
    <location>
        <begin position="239"/>
        <end position="260"/>
    </location>
</feature>
<feature type="transmembrane region" description="Helical" evidence="11">
    <location>
        <begin position="138"/>
        <end position="157"/>
    </location>
</feature>
<feature type="transmembrane region" description="Helical" evidence="11">
    <location>
        <begin position="105"/>
        <end position="126"/>
    </location>
</feature>
<comment type="subunit">
    <text evidence="3 12">The complex is composed of two ATP-binding proteins (UgpC), two transmembrane proteins (UgpA and UgpE) and a solute-binding protein (UgpB).</text>
</comment>
<evidence type="ECO:0000256" key="2">
    <source>
        <dbReference type="ARBA" id="ARBA00009306"/>
    </source>
</evidence>
<dbReference type="Proteomes" id="UP000559404">
    <property type="component" value="Unassembled WGS sequence"/>
</dbReference>
<comment type="caution">
    <text evidence="14">The sequence shown here is derived from an EMBL/GenBank/DDBJ whole genome shotgun (WGS) entry which is preliminary data.</text>
</comment>
<dbReference type="GO" id="GO:0055085">
    <property type="term" value="P:transmembrane transport"/>
    <property type="evidence" value="ECO:0007669"/>
    <property type="project" value="InterPro"/>
</dbReference>
<organism evidence="14 15">
    <name type="scientific">Stappia taiwanensis</name>
    <dbReference type="NCBI Taxonomy" id="992267"/>
    <lineage>
        <taxon>Bacteria</taxon>
        <taxon>Pseudomonadati</taxon>
        <taxon>Pseudomonadota</taxon>
        <taxon>Alphaproteobacteria</taxon>
        <taxon>Hyphomicrobiales</taxon>
        <taxon>Stappiaceae</taxon>
        <taxon>Stappia</taxon>
    </lineage>
</organism>
<feature type="transmembrane region" description="Helical" evidence="11">
    <location>
        <begin position="12"/>
        <end position="33"/>
    </location>
</feature>
<dbReference type="PANTHER" id="PTHR43744">
    <property type="entry name" value="ABC TRANSPORTER PERMEASE PROTEIN MG189-RELATED-RELATED"/>
    <property type="match status" value="1"/>
</dbReference>
<evidence type="ECO:0000256" key="5">
    <source>
        <dbReference type="ARBA" id="ARBA00022448"/>
    </source>
</evidence>
<evidence type="ECO:0000313" key="14">
    <source>
        <dbReference type="EMBL" id="MBA4610093.1"/>
    </source>
</evidence>
<dbReference type="SUPFAM" id="SSF161098">
    <property type="entry name" value="MetI-like"/>
    <property type="match status" value="1"/>
</dbReference>
<dbReference type="CDD" id="cd06261">
    <property type="entry name" value="TM_PBP2"/>
    <property type="match status" value="1"/>
</dbReference>
<keyword evidence="15" id="KW-1185">Reference proteome</keyword>
<dbReference type="AlphaFoldDB" id="A0A838XSV2"/>
<evidence type="ECO:0000256" key="1">
    <source>
        <dbReference type="ARBA" id="ARBA00004651"/>
    </source>
</evidence>
<evidence type="ECO:0000256" key="7">
    <source>
        <dbReference type="ARBA" id="ARBA00022692"/>
    </source>
</evidence>
<feature type="transmembrane region" description="Helical" evidence="11">
    <location>
        <begin position="178"/>
        <end position="202"/>
    </location>
</feature>
<dbReference type="Gene3D" id="1.10.3720.10">
    <property type="entry name" value="MetI-like"/>
    <property type="match status" value="1"/>
</dbReference>
<evidence type="ECO:0000313" key="15">
    <source>
        <dbReference type="Proteomes" id="UP000559404"/>
    </source>
</evidence>
<name>A0A838XSV2_9HYPH</name>
<sequence length="274" mass="30628">MRYTLGQFASHAFLLALAFIFMFPFYVMLVTSFRAPQELFTPEFNWLPQTFTGAHYYIESLTATPVLTFMKNGVVISLGILLVQLLTAIPCAYALAKFEFRGRELLFAIVIFALTVPIQVPALPLFLGLNAIGALDTYFAAMMPFFLSVFAIFLFRQSFKSYPDEIIHAARLDGMSEWAILWTIVVPGSVPAIAAFSVFSLTSHWNDLYWPMIVIRSNELMTPPLGLAYFADSESGENYGALMATATILTAPLMLAFLFAQRQFIRGITMTGVK</sequence>
<accession>A0A838XSV2</accession>
<gene>
    <name evidence="12" type="primary">ugpE</name>
    <name evidence="14" type="ORF">H1W37_00405</name>
</gene>
<feature type="domain" description="ABC transmembrane type-1" evidence="13">
    <location>
        <begin position="70"/>
        <end position="260"/>
    </location>
</feature>
<dbReference type="GO" id="GO:0005886">
    <property type="term" value="C:plasma membrane"/>
    <property type="evidence" value="ECO:0007669"/>
    <property type="project" value="UniProtKB-SubCell"/>
</dbReference>
<keyword evidence="12" id="KW-0997">Cell inner membrane</keyword>
<dbReference type="PROSITE" id="PS50928">
    <property type="entry name" value="ABC_TM1"/>
    <property type="match status" value="1"/>
</dbReference>
<dbReference type="InterPro" id="IPR035906">
    <property type="entry name" value="MetI-like_sf"/>
</dbReference>
<dbReference type="PANTHER" id="PTHR43744:SF8">
    <property type="entry name" value="SN-GLYCEROL-3-PHOSPHATE TRANSPORT SYSTEM PERMEASE PROTEIN UGPE"/>
    <property type="match status" value="1"/>
</dbReference>
<comment type="subcellular location">
    <subcellularLocation>
        <location evidence="12">Cell inner membrane</location>
        <topology evidence="12">Multi-pass membrane protein</topology>
    </subcellularLocation>
    <subcellularLocation>
        <location evidence="1 11">Cell membrane</location>
        <topology evidence="1 11">Multi-pass membrane protein</topology>
    </subcellularLocation>
</comment>
<evidence type="ECO:0000256" key="10">
    <source>
        <dbReference type="ARBA" id="ARBA00037054"/>
    </source>
</evidence>
<evidence type="ECO:0000256" key="4">
    <source>
        <dbReference type="ARBA" id="ARBA00020515"/>
    </source>
</evidence>
<keyword evidence="6 12" id="KW-1003">Cell membrane</keyword>
<reference evidence="14 15" key="1">
    <citation type="submission" date="2020-07" db="EMBL/GenBank/DDBJ databases">
        <authorList>
            <person name="Li M."/>
        </authorList>
    </citation>
    <scope>NUCLEOTIDE SEQUENCE [LARGE SCALE GENOMIC DNA]</scope>
    <source>
        <strain evidence="14 15">DSM 23284</strain>
    </source>
</reference>
<keyword evidence="7 11" id="KW-0812">Transmembrane</keyword>
<evidence type="ECO:0000256" key="12">
    <source>
        <dbReference type="RuleBase" id="RU363056"/>
    </source>
</evidence>
<evidence type="ECO:0000256" key="11">
    <source>
        <dbReference type="RuleBase" id="RU363032"/>
    </source>
</evidence>
<dbReference type="EMBL" id="JACEON010000001">
    <property type="protein sequence ID" value="MBA4610093.1"/>
    <property type="molecule type" value="Genomic_DNA"/>
</dbReference>
<keyword evidence="9 11" id="KW-0472">Membrane</keyword>
<keyword evidence="5 11" id="KW-0813">Transport</keyword>
<evidence type="ECO:0000256" key="3">
    <source>
        <dbReference type="ARBA" id="ARBA00011557"/>
    </source>
</evidence>
<comment type="function">
    <text evidence="10 12">Part of the ABC transporter complex UgpBAEC involved in sn-glycerol-3-phosphate (G3P) import. Probably responsible for the translocation of the substrate across the membrane.</text>
</comment>
<keyword evidence="8 11" id="KW-1133">Transmembrane helix</keyword>
<protein>
    <recommendedName>
        <fullName evidence="4 12">sn-glycerol-3-phosphate transport system permease protein UgpE</fullName>
    </recommendedName>
</protein>
<evidence type="ECO:0000259" key="13">
    <source>
        <dbReference type="PROSITE" id="PS50928"/>
    </source>
</evidence>
<reference evidence="14 15" key="2">
    <citation type="submission" date="2020-08" db="EMBL/GenBank/DDBJ databases">
        <title>Stappia taiwanensis sp. nov., isolated from a coastal thermal spring.</title>
        <authorList>
            <person name="Kampfer P."/>
        </authorList>
    </citation>
    <scope>NUCLEOTIDE SEQUENCE [LARGE SCALE GENOMIC DNA]</scope>
    <source>
        <strain evidence="14 15">DSM 23284</strain>
    </source>
</reference>
<dbReference type="Pfam" id="PF00528">
    <property type="entry name" value="BPD_transp_1"/>
    <property type="match status" value="1"/>
</dbReference>
<evidence type="ECO:0000256" key="6">
    <source>
        <dbReference type="ARBA" id="ARBA00022475"/>
    </source>
</evidence>
<evidence type="ECO:0000256" key="8">
    <source>
        <dbReference type="ARBA" id="ARBA00022989"/>
    </source>
</evidence>
<feature type="transmembrane region" description="Helical" evidence="11">
    <location>
        <begin position="74"/>
        <end position="96"/>
    </location>
</feature>
<proteinExistence type="inferred from homology"/>
<evidence type="ECO:0000256" key="9">
    <source>
        <dbReference type="ARBA" id="ARBA00023136"/>
    </source>
</evidence>
<dbReference type="InterPro" id="IPR000515">
    <property type="entry name" value="MetI-like"/>
</dbReference>
<comment type="similarity">
    <text evidence="2 11">Belongs to the binding-protein-dependent transport system permease family.</text>
</comment>